<comment type="caution">
    <text evidence="1">The sequence shown here is derived from an EMBL/GenBank/DDBJ whole genome shotgun (WGS) entry which is preliminary data.</text>
</comment>
<sequence>MKTLFVLHTSALVSPRTFAPQAKVREYCLVRVFPVPPLDNDYYPQWGIKSLINNNVVLKSFYFIKLPDVWMTLVEQRKVCVASKASVQVKA</sequence>
<accession>A0A4Y2MH70</accession>
<dbReference type="Proteomes" id="UP000499080">
    <property type="component" value="Unassembled WGS sequence"/>
</dbReference>
<evidence type="ECO:0000313" key="1">
    <source>
        <dbReference type="EMBL" id="GBN25814.1"/>
    </source>
</evidence>
<evidence type="ECO:0000313" key="2">
    <source>
        <dbReference type="Proteomes" id="UP000499080"/>
    </source>
</evidence>
<reference evidence="1 2" key="1">
    <citation type="journal article" date="2019" name="Sci. Rep.">
        <title>Orb-weaving spider Araneus ventricosus genome elucidates the spidroin gene catalogue.</title>
        <authorList>
            <person name="Kono N."/>
            <person name="Nakamura H."/>
            <person name="Ohtoshi R."/>
            <person name="Moran D.A.P."/>
            <person name="Shinohara A."/>
            <person name="Yoshida Y."/>
            <person name="Fujiwara M."/>
            <person name="Mori M."/>
            <person name="Tomita M."/>
            <person name="Arakawa K."/>
        </authorList>
    </citation>
    <scope>NUCLEOTIDE SEQUENCE [LARGE SCALE GENOMIC DNA]</scope>
</reference>
<gene>
    <name evidence="1" type="ORF">AVEN_215957_1</name>
</gene>
<keyword evidence="2" id="KW-1185">Reference proteome</keyword>
<protein>
    <submittedName>
        <fullName evidence="1">Uncharacterized protein</fullName>
    </submittedName>
</protein>
<dbReference type="EMBL" id="BGPR01123034">
    <property type="protein sequence ID" value="GBN25814.1"/>
    <property type="molecule type" value="Genomic_DNA"/>
</dbReference>
<dbReference type="AlphaFoldDB" id="A0A4Y2MH70"/>
<organism evidence="1 2">
    <name type="scientific">Araneus ventricosus</name>
    <name type="common">Orbweaver spider</name>
    <name type="synonym">Epeira ventricosa</name>
    <dbReference type="NCBI Taxonomy" id="182803"/>
    <lineage>
        <taxon>Eukaryota</taxon>
        <taxon>Metazoa</taxon>
        <taxon>Ecdysozoa</taxon>
        <taxon>Arthropoda</taxon>
        <taxon>Chelicerata</taxon>
        <taxon>Arachnida</taxon>
        <taxon>Araneae</taxon>
        <taxon>Araneomorphae</taxon>
        <taxon>Entelegynae</taxon>
        <taxon>Araneoidea</taxon>
        <taxon>Araneidae</taxon>
        <taxon>Araneus</taxon>
    </lineage>
</organism>
<name>A0A4Y2MH70_ARAVE</name>
<proteinExistence type="predicted"/>